<dbReference type="AlphaFoldDB" id="A0AAU7J930"/>
<feature type="compositionally biased region" description="Pro residues" evidence="1">
    <location>
        <begin position="82"/>
        <end position="101"/>
    </location>
</feature>
<accession>A0AAU7J930</accession>
<name>A0AAU7J930_9HYPH</name>
<dbReference type="InterPro" id="IPR019632">
    <property type="entry name" value="DUF2497"/>
</dbReference>
<proteinExistence type="predicted"/>
<evidence type="ECO:0000256" key="1">
    <source>
        <dbReference type="SAM" id="MobiDB-lite"/>
    </source>
</evidence>
<sequence length="176" mass="19140">MEEILASIRRIIADDQKDAPGANQPALGPEAAQEPDDDVLDLATVQQTGWDDVPQSDDEDAVDFREAEDPLLILPKREEIVAPPPAPEPPPPVAPPAPPPPRTDDALLSPMVDAAVASTFNMFSSAILTTQARTLEDLVKDMMRPMLKAWLDDNLPALVERLVKAEIERLSRGPRG</sequence>
<reference evidence="2" key="1">
    <citation type="submission" date="2024-05" db="EMBL/GenBank/DDBJ databases">
        <authorList>
            <person name="Kim S."/>
            <person name="Heo J."/>
            <person name="Choi H."/>
            <person name="Choi Y."/>
            <person name="Kwon S.-W."/>
            <person name="Kim Y."/>
        </authorList>
    </citation>
    <scope>NUCLEOTIDE SEQUENCE</scope>
    <source>
        <strain evidence="2">KACC 23698</strain>
    </source>
</reference>
<organism evidence="2">
    <name type="scientific">Alsobacter sp. KACC 23698</name>
    <dbReference type="NCBI Taxonomy" id="3149229"/>
    <lineage>
        <taxon>Bacteria</taxon>
        <taxon>Pseudomonadati</taxon>
        <taxon>Pseudomonadota</taxon>
        <taxon>Alphaproteobacteria</taxon>
        <taxon>Hyphomicrobiales</taxon>
        <taxon>Alsobacteraceae</taxon>
        <taxon>Alsobacter</taxon>
    </lineage>
</organism>
<protein>
    <submittedName>
        <fullName evidence="2">DUF2497 domain-containing protein</fullName>
    </submittedName>
</protein>
<evidence type="ECO:0000313" key="2">
    <source>
        <dbReference type="EMBL" id="XBO36783.1"/>
    </source>
</evidence>
<dbReference type="Pfam" id="PF10691">
    <property type="entry name" value="DUF2497"/>
    <property type="match status" value="1"/>
</dbReference>
<gene>
    <name evidence="2" type="ORF">ABEG18_13605</name>
</gene>
<dbReference type="RefSeq" id="WP_406853598.1">
    <property type="nucleotide sequence ID" value="NZ_CP157484.1"/>
</dbReference>
<dbReference type="EMBL" id="CP157484">
    <property type="protein sequence ID" value="XBO36783.1"/>
    <property type="molecule type" value="Genomic_DNA"/>
</dbReference>
<feature type="region of interest" description="Disordered" evidence="1">
    <location>
        <begin position="12"/>
        <end position="105"/>
    </location>
</feature>